<feature type="repeat" description="WD" evidence="5">
    <location>
        <begin position="126"/>
        <end position="158"/>
    </location>
</feature>
<evidence type="ECO:0000259" key="7">
    <source>
        <dbReference type="Pfam" id="PF02879"/>
    </source>
</evidence>
<name>A0A1I7XAQ4_HETBA</name>
<dbReference type="AlphaFoldDB" id="A0A1I7XAQ4"/>
<keyword evidence="5" id="KW-0853">WD repeat</keyword>
<sequence>MCPQAFYTRCGCVAWSRSRIHRPLLAVASDDKKAASDERIVIYEHNENLRKWQRIVALKLDLPSPVTDLSFSPISFADSHQLAIAAGDVLIYNIMNPASAFVDDDNGIPDSIPTNATEYSANKIAVLGDQQKAWRIKYNVTGTVLTASSGDGTVRVWKGWPALSLFLQNLCYYYMASKVQEELMAKVANWLSWDKVCFIHYFIFLIPKKILYLIRFRFAQLAANVFISNGIPVYLFSDVSPTPLVSWATVALKCDAEDNGYKAYWSNGAQVIESIIDAIIGPHDTEIVRLAELNPEPREEYWDLSTLNTSPLMRSADGSINTYFETERSLAYHREINSTTPLKFTYSAFHGVGYHFAKRMFNEFGFPEECFISVKEQQEPDPDFPTVPFPNPEEGTRVLTLSLETAEKHGSTIVLANDPDADRIQLAEKNVNGEWRVFTGNEMGALLTWWIWINWQKANPNIRSTDVYILNSAVSSQIVKTIAEIEGFKNDVTLTGFKWMGNRAEELRKAGKHVILAWEESIGYMPGHTLDKFPELIGTETVLSVRDLTIGYDNSQPGNKPVLPISTSSEMVTFTLANGSIVTLRASGTEPKLKYYIELKTPPGKKESDLSSVLRDLDQLEKDVVATLLRPQQFGLIPRK</sequence>
<dbReference type="SUPFAM" id="SSF55957">
    <property type="entry name" value="Phosphoglucomutase, C-terminal domain"/>
    <property type="match status" value="1"/>
</dbReference>
<keyword evidence="2" id="KW-0479">Metal-binding</keyword>
<dbReference type="WBParaSite" id="Hba_14684">
    <property type="protein sequence ID" value="Hba_14684"/>
    <property type="gene ID" value="Hba_14684"/>
</dbReference>
<dbReference type="SUPFAM" id="SSF53738">
    <property type="entry name" value="Phosphoglucomutase, first 3 domains"/>
    <property type="match status" value="3"/>
</dbReference>
<proteinExistence type="inferred from homology"/>
<dbReference type="InterPro" id="IPR016055">
    <property type="entry name" value="A-D-PHexomutase_a/b/a-I/II/III"/>
</dbReference>
<evidence type="ECO:0000256" key="5">
    <source>
        <dbReference type="PROSITE-ProRule" id="PRU00221"/>
    </source>
</evidence>
<dbReference type="Pfam" id="PF02878">
    <property type="entry name" value="PGM_PMM_I"/>
    <property type="match status" value="1"/>
</dbReference>
<dbReference type="SUPFAM" id="SSF50978">
    <property type="entry name" value="WD40 repeat-like"/>
    <property type="match status" value="1"/>
</dbReference>
<evidence type="ECO:0000256" key="4">
    <source>
        <dbReference type="ARBA" id="ARBA00023235"/>
    </source>
</evidence>
<dbReference type="Pfam" id="PF02879">
    <property type="entry name" value="PGM_PMM_II"/>
    <property type="match status" value="1"/>
</dbReference>
<dbReference type="PANTHER" id="PTHR45745:SF1">
    <property type="entry name" value="PHOSPHOGLUCOMUTASE 2B-RELATED"/>
    <property type="match status" value="1"/>
</dbReference>
<comment type="similarity">
    <text evidence="1">Belongs to the phosphohexose mutase family.</text>
</comment>
<accession>A0A1I7XAQ4</accession>
<feature type="domain" description="Alpha-D-phosphohexomutase alpha/beta/alpha" evidence="6">
    <location>
        <begin position="218"/>
        <end position="280"/>
    </location>
</feature>
<protein>
    <submittedName>
        <fullName evidence="9">Phosphoglucomutase</fullName>
    </submittedName>
</protein>
<dbReference type="PANTHER" id="PTHR45745">
    <property type="entry name" value="PHOSPHOMANNOMUTASE 45A"/>
    <property type="match status" value="1"/>
</dbReference>
<dbReference type="InterPro" id="IPR036900">
    <property type="entry name" value="A-D-PHexomutase_C_sf"/>
</dbReference>
<dbReference type="InterPro" id="IPR005844">
    <property type="entry name" value="A-D-PHexomutase_a/b/a-I"/>
</dbReference>
<feature type="domain" description="Alpha-D-phosphohexomutase alpha/beta/alpha" evidence="7">
    <location>
        <begin position="334"/>
        <end position="429"/>
    </location>
</feature>
<evidence type="ECO:0000256" key="3">
    <source>
        <dbReference type="ARBA" id="ARBA00022842"/>
    </source>
</evidence>
<keyword evidence="4" id="KW-0413">Isomerase</keyword>
<dbReference type="GO" id="GO:0046872">
    <property type="term" value="F:metal ion binding"/>
    <property type="evidence" value="ECO:0007669"/>
    <property type="project" value="UniProtKB-KW"/>
</dbReference>
<dbReference type="InterPro" id="IPR015943">
    <property type="entry name" value="WD40/YVTN_repeat-like_dom_sf"/>
</dbReference>
<dbReference type="FunFam" id="3.40.120.10:FF:000018">
    <property type="entry name" value="Glucose 1,6-bisphosphate synthase"/>
    <property type="match status" value="1"/>
</dbReference>
<dbReference type="CDD" id="cd05799">
    <property type="entry name" value="PGM2"/>
    <property type="match status" value="1"/>
</dbReference>
<dbReference type="GO" id="GO:0005975">
    <property type="term" value="P:carbohydrate metabolic process"/>
    <property type="evidence" value="ECO:0007669"/>
    <property type="project" value="InterPro"/>
</dbReference>
<evidence type="ECO:0000259" key="6">
    <source>
        <dbReference type="Pfam" id="PF02878"/>
    </source>
</evidence>
<dbReference type="Gene3D" id="3.40.120.10">
    <property type="entry name" value="Alpha-D-Glucose-1,6-Bisphosphate, subunit A, domain 3"/>
    <property type="match status" value="3"/>
</dbReference>
<evidence type="ECO:0000256" key="1">
    <source>
        <dbReference type="ARBA" id="ARBA00010231"/>
    </source>
</evidence>
<dbReference type="InterPro" id="IPR005845">
    <property type="entry name" value="A-D-PHexomutase_a/b/a-II"/>
</dbReference>
<dbReference type="GO" id="GO:0006166">
    <property type="term" value="P:purine ribonucleoside salvage"/>
    <property type="evidence" value="ECO:0007669"/>
    <property type="project" value="TreeGrafter"/>
</dbReference>
<dbReference type="GO" id="GO:0005634">
    <property type="term" value="C:nucleus"/>
    <property type="evidence" value="ECO:0007669"/>
    <property type="project" value="TreeGrafter"/>
</dbReference>
<dbReference type="Gene3D" id="2.130.10.10">
    <property type="entry name" value="YVTN repeat-like/Quinoprotein amine dehydrogenase"/>
    <property type="match status" value="1"/>
</dbReference>
<reference evidence="9" key="1">
    <citation type="submission" date="2016-11" db="UniProtKB">
        <authorList>
            <consortium name="WormBaseParasite"/>
        </authorList>
    </citation>
    <scope>IDENTIFICATION</scope>
</reference>
<evidence type="ECO:0000256" key="2">
    <source>
        <dbReference type="ARBA" id="ARBA00022723"/>
    </source>
</evidence>
<keyword evidence="8" id="KW-1185">Reference proteome</keyword>
<dbReference type="Proteomes" id="UP000095283">
    <property type="component" value="Unplaced"/>
</dbReference>
<dbReference type="GO" id="GO:0008973">
    <property type="term" value="F:phosphopentomutase activity"/>
    <property type="evidence" value="ECO:0007669"/>
    <property type="project" value="TreeGrafter"/>
</dbReference>
<evidence type="ECO:0000313" key="9">
    <source>
        <dbReference type="WBParaSite" id="Hba_14684"/>
    </source>
</evidence>
<evidence type="ECO:0000313" key="8">
    <source>
        <dbReference type="Proteomes" id="UP000095283"/>
    </source>
</evidence>
<dbReference type="PROSITE" id="PS50082">
    <property type="entry name" value="WD_REPEATS_2"/>
    <property type="match status" value="1"/>
</dbReference>
<keyword evidence="3" id="KW-0460">Magnesium</keyword>
<dbReference type="Gene3D" id="3.30.310.50">
    <property type="entry name" value="Alpha-D-phosphohexomutase, C-terminal domain"/>
    <property type="match status" value="1"/>
</dbReference>
<dbReference type="InterPro" id="IPR001680">
    <property type="entry name" value="WD40_rpt"/>
</dbReference>
<organism evidence="8 9">
    <name type="scientific">Heterorhabditis bacteriophora</name>
    <name type="common">Entomopathogenic nematode worm</name>
    <dbReference type="NCBI Taxonomy" id="37862"/>
    <lineage>
        <taxon>Eukaryota</taxon>
        <taxon>Metazoa</taxon>
        <taxon>Ecdysozoa</taxon>
        <taxon>Nematoda</taxon>
        <taxon>Chromadorea</taxon>
        <taxon>Rhabditida</taxon>
        <taxon>Rhabditina</taxon>
        <taxon>Rhabditomorpha</taxon>
        <taxon>Strongyloidea</taxon>
        <taxon>Heterorhabditidae</taxon>
        <taxon>Heterorhabditis</taxon>
    </lineage>
</organism>
<dbReference type="InterPro" id="IPR036322">
    <property type="entry name" value="WD40_repeat_dom_sf"/>
</dbReference>